<accession>A0A1X2IJX7</accession>
<keyword evidence="3" id="KW-1185">Reference proteome</keyword>
<proteinExistence type="predicted"/>
<dbReference type="AlphaFoldDB" id="A0A1X2IJX7"/>
<comment type="caution">
    <text evidence="2">The sequence shown here is derived from an EMBL/GenBank/DDBJ whole genome shotgun (WGS) entry which is preliminary data.</text>
</comment>
<name>A0A1X2IJX7_9FUNG</name>
<sequence length="76" mass="8243">MAATANQGRQPGTNSTTTTTTSNARSPTIWASPAILQNGTLFYIAISISTLLWCTGKTVDMTLDQQERQAELLARR</sequence>
<feature type="compositionally biased region" description="Polar residues" evidence="1">
    <location>
        <begin position="1"/>
        <end position="12"/>
    </location>
</feature>
<dbReference type="Proteomes" id="UP000193560">
    <property type="component" value="Unassembled WGS sequence"/>
</dbReference>
<feature type="region of interest" description="Disordered" evidence="1">
    <location>
        <begin position="1"/>
        <end position="28"/>
    </location>
</feature>
<gene>
    <name evidence="2" type="ORF">BCR42DRAFT_325866</name>
</gene>
<protein>
    <submittedName>
        <fullName evidence="2">Uncharacterized protein</fullName>
    </submittedName>
</protein>
<evidence type="ECO:0000313" key="2">
    <source>
        <dbReference type="EMBL" id="ORZ17854.1"/>
    </source>
</evidence>
<dbReference type="EMBL" id="MCGE01000009">
    <property type="protein sequence ID" value="ORZ17854.1"/>
    <property type="molecule type" value="Genomic_DNA"/>
</dbReference>
<feature type="compositionally biased region" description="Low complexity" evidence="1">
    <location>
        <begin position="13"/>
        <end position="23"/>
    </location>
</feature>
<reference evidence="2 3" key="1">
    <citation type="submission" date="2016-07" db="EMBL/GenBank/DDBJ databases">
        <title>Pervasive Adenine N6-methylation of Active Genes in Fungi.</title>
        <authorList>
            <consortium name="DOE Joint Genome Institute"/>
            <person name="Mondo S.J."/>
            <person name="Dannebaum R.O."/>
            <person name="Kuo R.C."/>
            <person name="Labutti K."/>
            <person name="Haridas S."/>
            <person name="Kuo A."/>
            <person name="Salamov A."/>
            <person name="Ahrendt S.R."/>
            <person name="Lipzen A."/>
            <person name="Sullivan W."/>
            <person name="Andreopoulos W.B."/>
            <person name="Clum A."/>
            <person name="Lindquist E."/>
            <person name="Daum C."/>
            <person name="Ramamoorthy G.K."/>
            <person name="Gryganskyi A."/>
            <person name="Culley D."/>
            <person name="Magnuson J.K."/>
            <person name="James T.Y."/>
            <person name="O'Malley M.A."/>
            <person name="Stajich J.E."/>
            <person name="Spatafora J.W."/>
            <person name="Visel A."/>
            <person name="Grigoriev I.V."/>
        </authorList>
    </citation>
    <scope>NUCLEOTIDE SEQUENCE [LARGE SCALE GENOMIC DNA]</scope>
    <source>
        <strain evidence="2 3">NRRL 1336</strain>
    </source>
</reference>
<dbReference type="OrthoDB" id="2438895at2759"/>
<organism evidence="2 3">
    <name type="scientific">Absidia repens</name>
    <dbReference type="NCBI Taxonomy" id="90262"/>
    <lineage>
        <taxon>Eukaryota</taxon>
        <taxon>Fungi</taxon>
        <taxon>Fungi incertae sedis</taxon>
        <taxon>Mucoromycota</taxon>
        <taxon>Mucoromycotina</taxon>
        <taxon>Mucoromycetes</taxon>
        <taxon>Mucorales</taxon>
        <taxon>Cunninghamellaceae</taxon>
        <taxon>Absidia</taxon>
    </lineage>
</organism>
<evidence type="ECO:0000256" key="1">
    <source>
        <dbReference type="SAM" id="MobiDB-lite"/>
    </source>
</evidence>
<evidence type="ECO:0000313" key="3">
    <source>
        <dbReference type="Proteomes" id="UP000193560"/>
    </source>
</evidence>